<feature type="compositionally biased region" description="Pro residues" evidence="1">
    <location>
        <begin position="758"/>
        <end position="767"/>
    </location>
</feature>
<evidence type="ECO:0000313" key="2">
    <source>
        <dbReference type="EMBL" id="KAF6759027.1"/>
    </source>
</evidence>
<organism evidence="2 3">
    <name type="scientific">Ephemerocybe angulata</name>
    <dbReference type="NCBI Taxonomy" id="980116"/>
    <lineage>
        <taxon>Eukaryota</taxon>
        <taxon>Fungi</taxon>
        <taxon>Dikarya</taxon>
        <taxon>Basidiomycota</taxon>
        <taxon>Agaricomycotina</taxon>
        <taxon>Agaricomycetes</taxon>
        <taxon>Agaricomycetidae</taxon>
        <taxon>Agaricales</taxon>
        <taxon>Agaricineae</taxon>
        <taxon>Psathyrellaceae</taxon>
        <taxon>Ephemerocybe</taxon>
    </lineage>
</organism>
<feature type="compositionally biased region" description="Basic residues" evidence="1">
    <location>
        <begin position="2943"/>
        <end position="2953"/>
    </location>
</feature>
<feature type="compositionally biased region" description="Basic and acidic residues" evidence="1">
    <location>
        <begin position="376"/>
        <end position="394"/>
    </location>
</feature>
<name>A0A8H6I711_9AGAR</name>
<feature type="compositionally biased region" description="Acidic residues" evidence="1">
    <location>
        <begin position="2716"/>
        <end position="2737"/>
    </location>
</feature>
<feature type="region of interest" description="Disordered" evidence="1">
    <location>
        <begin position="740"/>
        <end position="882"/>
    </location>
</feature>
<feature type="compositionally biased region" description="Low complexity" evidence="1">
    <location>
        <begin position="2073"/>
        <end position="2083"/>
    </location>
</feature>
<feature type="region of interest" description="Disordered" evidence="1">
    <location>
        <begin position="175"/>
        <end position="467"/>
    </location>
</feature>
<dbReference type="EMBL" id="JACGCI010000017">
    <property type="protein sequence ID" value="KAF6759027.1"/>
    <property type="molecule type" value="Genomic_DNA"/>
</dbReference>
<feature type="compositionally biased region" description="Acidic residues" evidence="1">
    <location>
        <begin position="579"/>
        <end position="598"/>
    </location>
</feature>
<feature type="compositionally biased region" description="Acidic residues" evidence="1">
    <location>
        <begin position="2217"/>
        <end position="2235"/>
    </location>
</feature>
<feature type="compositionally biased region" description="Basic and acidic residues" evidence="1">
    <location>
        <begin position="2494"/>
        <end position="2510"/>
    </location>
</feature>
<feature type="compositionally biased region" description="Polar residues" evidence="1">
    <location>
        <begin position="107"/>
        <end position="116"/>
    </location>
</feature>
<feature type="compositionally biased region" description="Polar residues" evidence="1">
    <location>
        <begin position="804"/>
        <end position="820"/>
    </location>
</feature>
<dbReference type="OrthoDB" id="3263746at2759"/>
<feature type="region of interest" description="Disordered" evidence="1">
    <location>
        <begin position="536"/>
        <end position="725"/>
    </location>
</feature>
<feature type="compositionally biased region" description="Basic and acidic residues" evidence="1">
    <location>
        <begin position="277"/>
        <end position="291"/>
    </location>
</feature>
<feature type="compositionally biased region" description="Polar residues" evidence="1">
    <location>
        <begin position="1803"/>
        <end position="1814"/>
    </location>
</feature>
<feature type="compositionally biased region" description="Acidic residues" evidence="1">
    <location>
        <begin position="2676"/>
        <end position="2697"/>
    </location>
</feature>
<evidence type="ECO:0000256" key="1">
    <source>
        <dbReference type="SAM" id="MobiDB-lite"/>
    </source>
</evidence>
<feature type="compositionally biased region" description="Polar residues" evidence="1">
    <location>
        <begin position="343"/>
        <end position="356"/>
    </location>
</feature>
<feature type="compositionally biased region" description="Acidic residues" evidence="1">
    <location>
        <begin position="536"/>
        <end position="545"/>
    </location>
</feature>
<feature type="compositionally biased region" description="Polar residues" evidence="1">
    <location>
        <begin position="2021"/>
        <end position="2031"/>
    </location>
</feature>
<feature type="compositionally biased region" description="Low complexity" evidence="1">
    <location>
        <begin position="1640"/>
        <end position="1650"/>
    </location>
</feature>
<feature type="compositionally biased region" description="Basic and acidic residues" evidence="1">
    <location>
        <begin position="2808"/>
        <end position="2826"/>
    </location>
</feature>
<feature type="compositionally biased region" description="Low complexity" evidence="1">
    <location>
        <begin position="2399"/>
        <end position="2421"/>
    </location>
</feature>
<feature type="compositionally biased region" description="Low complexity" evidence="1">
    <location>
        <begin position="294"/>
        <end position="303"/>
    </location>
</feature>
<feature type="compositionally biased region" description="Low complexity" evidence="1">
    <location>
        <begin position="1697"/>
        <end position="1711"/>
    </location>
</feature>
<feature type="compositionally biased region" description="Polar residues" evidence="1">
    <location>
        <begin position="546"/>
        <end position="562"/>
    </location>
</feature>
<feature type="compositionally biased region" description="Basic and acidic residues" evidence="1">
    <location>
        <begin position="2521"/>
        <end position="2532"/>
    </location>
</feature>
<feature type="compositionally biased region" description="Acidic residues" evidence="1">
    <location>
        <begin position="785"/>
        <end position="803"/>
    </location>
</feature>
<feature type="compositionally biased region" description="Acidic residues" evidence="1">
    <location>
        <begin position="2752"/>
        <end position="2772"/>
    </location>
</feature>
<sequence length="3228" mass="345784">METMDVDDPPRPNASRKRNAEVHGEAGSDEPKRRRLDEEQSSKRDEVSSISSTDSKSRGNSKLFRPIAWCLLPPHAIPQPLADAVVGLAPRTVQRDRRPPHPENVAGLSNCSNPSLLSKEPDLSVERNTSHPQSSISQVETPSKEDHRGNLHQGKVYHSHLVSFTDYLREGQIQPGRLSCDPTEEGFDGPGDARAQSAATGEAMVKSAAKGVKGHAPTNDAALDGEGGPRGNEWDEETVPDEESMKVDEELTELEVADGAVPSSAKADTSNINAVYHGDERPSESREREGDGVSGEVSKSSEGTQLERRDGGVTLLQLDEELVPEETVMEVDEETTVLEEPTIGSQPTNTSTNATGAPNDYADCPTPLSKNQGTDTKVEEETAQKESVEERGEEINVLEDAASSCSSEDHRRHNTTPGPEEGAGKTTEERRAPGQASAARPPVDPPCGADDRYSLDNGSRESIPLLSVPSPVQEPCVVTAPQHSAQEVNEEANAGKGASVAWPSVRTPARLCTPTIPPLDLAVRLELDEELVLEETEMEVDEEISSLETISSVLPTPNSQDPSDNEGTRDAVIVSLPLELDEELVQEEPEMEVDEETTALEAAKTPGQAPDPPHPTNEGGFRPPLPVQLESEAGEKAPEGEVDRASALKRASARVPPLTQASSLNEGVPPTTPVPAPGLDSDEEAFPKDVEMEFGRKTTALKANTPIETPNPPKPSNESTSRPLTLVQATAVECVAGANVLEPASVKTTAQERESAPIPAPTPPSPPNEGGSRPPTSLPAAAPNLDEEPVPQDVEMEVDEETTALETANASVQDPNSSPTPDEGGSRPPTLLPLVDRAKALETEVDKSTDYLLEATALESAGSPAPHPPSTPNEGGAGSPTRMLAAAVESGDAVIPKSVEIEINKGATALESTSASVQAPNSSHTGGSCPPAPMHAPVGGAQAPETEVKATAVERASATSTASIPPSPPNEGGARPPTPVPAPMLGSDDEAVLLDVEMEVDEETTALETSNARITAPDSQRLTEGGAHHPPPVPAALDYDDEAVPKGLEMEVDEEPTPLEATNAPTTALNLPRPSNGRESRPTTPAPALESDEELVPEAVERKVDEETTPLETATTPVQAAHPPTPSNEGGPCPPTPLPAAAPNYDDEAVPKGLEMEVDEEPTPLEATNAPTTALNLPRPSNGRESRPTTPAPALESDEELVPEAVERKVDEETTPLETATTPVQAAHPPTPSNEGGPCPPTPLPAAAPNYDDEAVPKGLEMEVDEEPTPLEATNAPTTALNLPRPSNGRESRPTTPAPALEYDEELVPGAVERKVDEETTPLETATTPVQAAHPPTPSNEGGPCPPTPLPAAAPNYDDEAVPKGLEMEVDEEPTPLEATNAPTTALNLPRPSNGRESRPTTPAPALESDEELVPGAVERKVDEETTPLETATTPVQAAHPPTPSNEGGPCPPTPLPAAAPNYDDEAVPKGLEMEVDEETTPLEATNTPTTAPNLPRPSNGRESRPTTPAPALESDEELVPGAVERKVDEETTPLETATTPVQAAHPPTPSNEGGPCPPTPLPAAAPNYDDEAVPKGLEMEVDEEPTPLEATNAPTTALNLPRPSNGRESRPTTPAPALESDEELVPEAVERKVDEETTPLETATTPVQTAHPPTPQRPLTEGGAHHPPPVPAAALDYDDEAVPKGLEMEVDEETTPLEATNTPTTAPNLPRLSNGRESRPTTPAPALESDEELVPGAVERKVDEETTPLETATTPVQAAHPPTPSNEGGPCPPTPLPAAAPNYDDEAVPKGLGMEVDEETTALETTNGSTTAPNLPRLSNGRGSRPTTPAPALESDEELVPEAVERKVDEETTPLETATTPVQTAHPPTPQRPLTEGGAHHPPPVPAAALDYDDEAVPKGLEMEVDEETTALETTNGSTTAPNLPRLSNGRGSRPTTPAPALESDEELVPEAVERKVDEETTPLETATTPVQTAHPPTPQRPLTEGGAHHPPPVPATALDYDDEAVPKGLEMEVDEETTALETTNGSTTAPNPPRLSNGRGSRPTTPAPALESDEELVPEAVERKVDEETTPLETATTPVQTAHPPTPQRPLTEGGAHHPPPVPAAALDYDDEAVPKGLEMEVDEETTALETANAPTATSHLPRSPNERGSRPNTAAPALESDEELVPEAVEKKVDEETTPLEVATAPVQTSHPPTPPNEAGSRPPTPLPAAVPTLDEEPVPQDVEMEVDEETSALEAADAPTEAPNLPRPSHSGKSRPPTPAPAPPLESDEEPVLKVLEPEVDEETTELETAITPVRAPRPPSSSLQDRSRPPTPAPAPPLEHDEEPVLKVLEPEVDEETTELETAITPVRAPRPPSSSPQDRSRPPTPASAPPLEHDEEPVLKVLEPEVDEETTELETAITPVRAPRPPSSSLRGGSRPPTPPPAPALESDEELVPKVLEPEVDEETTALETAIAPVQAQHPPRSSLQGISSPPTPPPSVESDDEPPVPIEPDRQVCEELTILERDLNAAIPPTQTRQDGREGAVRSSERGPLFLPGSDESDPSYTQSSRQLNKHRRLARPPDSDDSDPGGPLATDSGKRYRRNYGRRIASIQGPAPKVVFSPYDSDTGQGPNPNRGADRDSTLGRNGPRDFITDEDPVPIEAEGIFDDEDEAGSTENNRSGNPRCDRQSDTIAEEEPVPIEPEGVYDDEDDAVSIENDGRDAHQRDRQSDTIAEEEPVPIEPEGVYDDEDDAVSTENDGRDRESNTTAEEEPVPVEPEGVYDDEDDAVSTENDGRDRESNTTAEEEPVPVEPEGVYDDEDDAVKDDGPDAHHRIPSSEHEKGTASWGVRYPRLSHNMTRAALDNMVASNEPVRQKDVAVMHSDIMHRMDDLEERFIGKQVPNMPEPDHKAKNIPNYEAKSRGAFRHALEDRVRDHAFALMQRVKVPRPNISPISSISAKRAKQWHKGKRPGPNTEKLELFLLAPKGLTATELEFGNAWNEEAAKVFVENFMAKYPSYEGDAVKQLIKALFLTHTKNTLRSHYQIHVYGYSPEREGRLQGKRVRKRREQRHERRLELCYAHRHHEAMGAFHTILKHQLSWRGCSGDETDTEHGEPKRVIITTLPWRAKWMRLWMQEIDDLYKAGRFEGRLKATVGNFPHSRFEPGKLDPTKEVLTEARHFKPVAGLPRNFYCEDWLKTLDEGHVRALEMKEEMLFELPPCLARDAAAGAPITSRKTQPLVQNHDA</sequence>
<comment type="caution">
    <text evidence="2">The sequence shown here is derived from an EMBL/GenBank/DDBJ whole genome shotgun (WGS) entry which is preliminary data.</text>
</comment>
<gene>
    <name evidence="2" type="ORF">DFP72DRAFT_844793</name>
</gene>
<feature type="compositionally biased region" description="Low complexity" evidence="1">
    <location>
        <begin position="1855"/>
        <end position="1865"/>
    </location>
</feature>
<keyword evidence="3" id="KW-1185">Reference proteome</keyword>
<feature type="compositionally biased region" description="Basic and acidic residues" evidence="1">
    <location>
        <begin position="2701"/>
        <end position="2713"/>
    </location>
</feature>
<dbReference type="Proteomes" id="UP000521943">
    <property type="component" value="Unassembled WGS sequence"/>
</dbReference>
<feature type="compositionally biased region" description="Polar residues" evidence="1">
    <location>
        <begin position="48"/>
        <end position="60"/>
    </location>
</feature>
<feature type="compositionally biased region" description="Basic and acidic residues" evidence="1">
    <location>
        <begin position="422"/>
        <end position="432"/>
    </location>
</feature>
<feature type="compositionally biased region" description="Polar residues" evidence="1">
    <location>
        <begin position="130"/>
        <end position="141"/>
    </location>
</feature>
<feature type="compositionally biased region" description="Polar residues" evidence="1">
    <location>
        <begin position="1007"/>
        <end position="1022"/>
    </location>
</feature>
<feature type="region of interest" description="Disordered" evidence="1">
    <location>
        <begin position="2934"/>
        <end position="2954"/>
    </location>
</feature>
<evidence type="ECO:0000313" key="3">
    <source>
        <dbReference type="Proteomes" id="UP000521943"/>
    </source>
</evidence>
<feature type="compositionally biased region" description="Basic and acidic residues" evidence="1">
    <location>
        <begin position="633"/>
        <end position="646"/>
    </location>
</feature>
<feature type="compositionally biased region" description="Basic and acidic residues" evidence="1">
    <location>
        <begin position="2620"/>
        <end position="2636"/>
    </location>
</feature>
<feature type="region of interest" description="Disordered" evidence="1">
    <location>
        <begin position="92"/>
        <end position="153"/>
    </location>
</feature>
<feature type="compositionally biased region" description="Basic and acidic residues" evidence="1">
    <location>
        <begin position="18"/>
        <end position="47"/>
    </location>
</feature>
<feature type="compositionally biased region" description="Low complexity" evidence="1">
    <location>
        <begin position="1482"/>
        <end position="1494"/>
    </location>
</feature>
<feature type="region of interest" description="Disordered" evidence="1">
    <location>
        <begin position="1"/>
        <end position="60"/>
    </location>
</feature>
<feature type="region of interest" description="Disordered" evidence="1">
    <location>
        <begin position="912"/>
        <end position="990"/>
    </location>
</feature>
<feature type="compositionally biased region" description="Acidic residues" evidence="1">
    <location>
        <begin position="2637"/>
        <end position="2657"/>
    </location>
</feature>
<feature type="compositionally biased region" description="Polar residues" evidence="1">
    <location>
        <begin position="1912"/>
        <end position="1923"/>
    </location>
</feature>
<feature type="compositionally biased region" description="Basic and acidic residues" evidence="1">
    <location>
        <begin position="685"/>
        <end position="696"/>
    </location>
</feature>
<feature type="compositionally biased region" description="Low complexity" evidence="1">
    <location>
        <begin position="1964"/>
        <end position="1974"/>
    </location>
</feature>
<accession>A0A8H6I711</accession>
<protein>
    <submittedName>
        <fullName evidence="2">Uncharacterized protein</fullName>
    </submittedName>
</protein>
<proteinExistence type="predicted"/>
<feature type="compositionally biased region" description="Basic and acidic residues" evidence="1">
    <location>
        <begin position="836"/>
        <end position="849"/>
    </location>
</feature>
<feature type="compositionally biased region" description="Acidic residues" evidence="1">
    <location>
        <begin position="2787"/>
        <end position="2807"/>
    </location>
</feature>
<feature type="compositionally biased region" description="Acidic residues" evidence="1">
    <location>
        <begin position="318"/>
        <end position="337"/>
    </location>
</feature>
<reference evidence="2 3" key="1">
    <citation type="submission" date="2020-07" db="EMBL/GenBank/DDBJ databases">
        <title>Comparative genomics of pyrophilous fungi reveals a link between fire events and developmental genes.</title>
        <authorList>
            <consortium name="DOE Joint Genome Institute"/>
            <person name="Steindorff A.S."/>
            <person name="Carver A."/>
            <person name="Calhoun S."/>
            <person name="Stillman K."/>
            <person name="Liu H."/>
            <person name="Lipzen A."/>
            <person name="Pangilinan J."/>
            <person name="Labutti K."/>
            <person name="Bruns T.D."/>
            <person name="Grigoriev I.V."/>
        </authorList>
    </citation>
    <scope>NUCLEOTIDE SEQUENCE [LARGE SCALE GENOMIC DNA]</scope>
    <source>
        <strain evidence="2 3">CBS 144469</strain>
    </source>
</reference>
<feature type="compositionally biased region" description="Polar residues" evidence="1">
    <location>
        <begin position="2130"/>
        <end position="2143"/>
    </location>
</feature>
<feature type="compositionally biased region" description="Basic and acidic residues" evidence="1">
    <location>
        <begin position="119"/>
        <end position="129"/>
    </location>
</feature>
<feature type="region of interest" description="Disordered" evidence="1">
    <location>
        <begin position="1002"/>
        <end position="2830"/>
    </location>
</feature>
<feature type="compositionally biased region" description="Polar residues" evidence="1">
    <location>
        <begin position="912"/>
        <end position="926"/>
    </location>
</feature>